<name>A0A3A5JRE1_9ENTR</name>
<dbReference type="SUPFAM" id="SSF51126">
    <property type="entry name" value="Pectin lyase-like"/>
    <property type="match status" value="1"/>
</dbReference>
<dbReference type="InterPro" id="IPR050909">
    <property type="entry name" value="Bact_Autotransporter_VF"/>
</dbReference>
<dbReference type="CDD" id="cd01344">
    <property type="entry name" value="PL2_Passenger_AT"/>
    <property type="match status" value="1"/>
</dbReference>
<gene>
    <name evidence="5" type="ORF">D6029_13255</name>
</gene>
<dbReference type="InterPro" id="IPR005546">
    <property type="entry name" value="Autotransporte_beta"/>
</dbReference>
<dbReference type="InterPro" id="IPR036709">
    <property type="entry name" value="Autotransporte_beta_dom_sf"/>
</dbReference>
<dbReference type="Pfam" id="PF03797">
    <property type="entry name" value="Autotransporter"/>
    <property type="match status" value="1"/>
</dbReference>
<dbReference type="GO" id="GO:0019867">
    <property type="term" value="C:outer membrane"/>
    <property type="evidence" value="ECO:0007669"/>
    <property type="project" value="InterPro"/>
</dbReference>
<dbReference type="PANTHER" id="PTHR12338">
    <property type="entry name" value="AUTOTRANSPORTER"/>
    <property type="match status" value="1"/>
</dbReference>
<dbReference type="SMART" id="SM00869">
    <property type="entry name" value="Autotransporter"/>
    <property type="match status" value="1"/>
</dbReference>
<reference evidence="5 6" key="1">
    <citation type="submission" date="2018-09" db="EMBL/GenBank/DDBJ databases">
        <title>Draft genome sequence of Buttiauxella izardii CCUG 35510T.</title>
        <authorList>
            <person name="Salva-Serra F."/>
            <person name="Marathe N."/>
            <person name="Moore E."/>
            <person name="Stadler-Svensson L."/>
            <person name="Engstrom-Jakobsson H."/>
        </authorList>
    </citation>
    <scope>NUCLEOTIDE SEQUENCE [LARGE SCALE GENOMIC DNA]</scope>
    <source>
        <strain evidence="5 6">CCUG 35510</strain>
    </source>
</reference>
<organism evidence="5 6">
    <name type="scientific">Buttiauxella izardii</name>
    <dbReference type="NCBI Taxonomy" id="82991"/>
    <lineage>
        <taxon>Bacteria</taxon>
        <taxon>Pseudomonadati</taxon>
        <taxon>Pseudomonadota</taxon>
        <taxon>Gammaproteobacteria</taxon>
        <taxon>Enterobacterales</taxon>
        <taxon>Enterobacteriaceae</taxon>
        <taxon>Buttiauxella</taxon>
    </lineage>
</organism>
<dbReference type="Pfam" id="PF12951">
    <property type="entry name" value="PATR"/>
    <property type="match status" value="1"/>
</dbReference>
<dbReference type="RefSeq" id="WP_120065188.1">
    <property type="nucleotide sequence ID" value="NZ_QZWH01000027.1"/>
</dbReference>
<dbReference type="InterPro" id="IPR012332">
    <property type="entry name" value="Autotransporter_pectin_lyase_C"/>
</dbReference>
<evidence type="ECO:0000313" key="5">
    <source>
        <dbReference type="EMBL" id="RJT22224.1"/>
    </source>
</evidence>
<proteinExistence type="predicted"/>
<dbReference type="InterPro" id="IPR024973">
    <property type="entry name" value="ESPR"/>
</dbReference>
<dbReference type="InterPro" id="IPR013425">
    <property type="entry name" value="Autotrns_rpt"/>
</dbReference>
<dbReference type="Proteomes" id="UP000276295">
    <property type="component" value="Unassembled WGS sequence"/>
</dbReference>
<dbReference type="PROSITE" id="PS51208">
    <property type="entry name" value="AUTOTRANSPORTER"/>
    <property type="match status" value="1"/>
</dbReference>
<dbReference type="NCBIfam" id="TIGR01414">
    <property type="entry name" value="autotrans_barl"/>
    <property type="match status" value="1"/>
</dbReference>
<protein>
    <submittedName>
        <fullName evidence="5">Autotransporter outer membrane beta-barrel domain-containing protein</fullName>
    </submittedName>
</protein>
<sequence length="2346" mass="239938">MNKVFKVIWNHSLQCFVVTSELARNLGKVKSAAINPEISEADMNKSAGLSRSLLALLISSVLGMHATAANAIEITVNTTNPEDTNIGTIVTDISNLVGSFNAIKPGKPGFETITLGQARDRGIILTPEQESYVDLNIFKIGDQTNAISYTDLTTQNTVTLNTFANEKMLDYAAKDFKITPSVAVGANGQYIDKRFFQVKDGGELTVQAGQSVADWTNDSANQFSAYMKGTQKGVTTSSAFLVNAGSTLNYDTKTVVRAGDSRSNIKDESQYAAAFTSLTFVGKFNSVLGERTVNTLDEFKQYNSDLILGITTGALKLNDAQYAAELTKAWDNSIHAIYLNSGISADDAVRAIIDSDRVAYIHGNGSQAAINISKNSNIEMVASDISLVRLENGASLVNEGVLGSVGSKIMGSILVKASDSGTTVINNGVLDAGTNPDMLDYKNPEGDKYTVANMGGEYLQAMRILNGASAINNGVINVASHAVNKSNTAVFLSNNASFSNTGAINIASTPDVTGSQPGVTDFGITIANSSTATNSGEIYIGRSRAGSDISSTQPSVGVSISSGSYNSLAGSKLTQGTLTRNSTGILASTAAAHVNNGGSINILGLTSSSPVNIGILSQSGAIDVKNSGSINLNGVNAYGIKVLAASTAENTGTININGGLDTNTKEANYGMYVDGTGAKGKQSGTVNLVGQGTIGVHARNTGAIDIADNASLTFAGGNNQIGYFVTGKGTTIAGSAKGETDVATKGSTLFRVEDGATFTRVTSDRAKAIASGENSSIMQVTGKGSDVHATGVDVTISGKNATGIKVEGGAEGTLEADVKIKLDNEGATAGVVDGRYYDLTGVQIDNKKGDSVLTSFAELKSDTGNVAKGAYGYKVLNGGKLIHEGDLEFKSDESTGVFVSGGTLENRRNITVNGTGVHVTGAASTVTNTATATVNATNGKAAYVVDGGASLALTGAGTTTASGTAHGILLDDGAVGLTVADATINMSATGTGSAIENKAGVKDIALTNTTISVDQGIGVHTAVSMAAKNSGTIAVNGGGTGIQFEKIGGGTTDQALDMSQSQGLVINVTSANGKGLVTDTSKDLKTGVSVNVKNAAGGSALIVKGTTAAVDQSGILTSTSTTSSVVDIDNGKVTNFTNSGTIQAASKDQKAVETLTGTGVNFTNKTDAVIAGHVNLMSGANTVNLEAGSKGNDFTTDEGDDVFNLNHLKSAVAGVFDTLTAGAGTDTLNVIDTNYILSNANVFNGFESINLKEKAQLVLSGTLLPLGDSKNDAAGTGFNIDGDSTLEINNVNDVAFASHLAGTGLVKVGLMDDKSFNFTANNAADKFAGTVALTHAKMELADLNTLALSDATLRLDGFSNVHVGTGEQTIAGLKINGGTLIFDSGTPGETVATGSVHTTKSMDLSGTGTVQVRVGSVSNDHPLAPTLLDILAQDDANTMVQLAKSDTATIGSGGALVLNDQDGNLISSSTTANIAQGGKDVAKGTYDYRLTGGDNSDGLYINYGLTQVELLTSGVDALALNATGLSGAAADLSAKITGLGDLAIDTGLGNTVSLSNTLNDYTGNTDIRSGNLLMVADNVLGKTDVLSLAADTALDMNGKAQTVGSLKSATGSTVDLNGGALSLSQGGLSDGSLTGSGALNVLADTLTVNGANSGLSATTNVANGATVALNDAAGLGIGDIVNAGQVVFSNAVGTVANSIRDGVEATTRALSATAGSVDLVSSQLTLDGDNSGFSGVFNIDADSELTATAASQLGTADIADEGKLVLNAADDWALANNVSGAGSLTKQGAGVVTLSGNAAYTGLTDIQEGGLMLGSELAPVTLASTQVNVAKDAFLAGYGGVAGNVDNLGTLFVGAQNETGAAQTFTVGQDLVNSGVVNIGHGDVAGNVLNVNGNYVGNNGQLNFNTVLGDDNSVTDKMVVAGNTSGNTNVSVTNAGGQGAQTLNGIELISVGGQSDGEFKQAGRIVAGAYDYSLVRGQGSNNANWYLTNAVDGSVPVDPGTPTAPTDPEGPVAPSAPEQVIRPEAGAYTSNLATANTMFINRLHDRLGETQYTDALTGEEKVTSMWMRNVGGQTRSRDGSGQLKTQSNRYVLQMGGDVAQWSTDGLNRLHLGVMAGYGNSHSNTRSHVTGYKADGSVDGYSTGVYATWYDNDAEKNGLYVDTWAQYSWFDNKVSGEKLATESYKSKGVTASVETGYTFNMGEFKGSKGTTNTWYIQPQAQAIWMGVEANDHREANGTRVTGSDGNVQTRLGARAYLKSHTAGDNGKEREFQPFVEANWIHNTSNFSTALDGVNSSQAGTRNIGEVKVGVEGQLNKNLNLWGNVGVQVGDKAYSDSSAMIGVKYSFK</sequence>
<dbReference type="Gene3D" id="2.40.128.130">
    <property type="entry name" value="Autotransporter beta-domain"/>
    <property type="match status" value="1"/>
</dbReference>
<dbReference type="InterPro" id="IPR011050">
    <property type="entry name" value="Pectin_lyase_fold/virulence"/>
</dbReference>
<comment type="caution">
    <text evidence="5">The sequence shown here is derived from an EMBL/GenBank/DDBJ whole genome shotgun (WGS) entry which is preliminary data.</text>
</comment>
<dbReference type="EMBL" id="QZWH01000027">
    <property type="protein sequence ID" value="RJT22224.1"/>
    <property type="molecule type" value="Genomic_DNA"/>
</dbReference>
<dbReference type="OrthoDB" id="6053567at2"/>
<dbReference type="SUPFAM" id="SSF103515">
    <property type="entry name" value="Autotransporter"/>
    <property type="match status" value="1"/>
</dbReference>
<dbReference type="PANTHER" id="PTHR12338:SF5">
    <property type="entry name" value="ANTIGEN 43-RELATED"/>
    <property type="match status" value="1"/>
</dbReference>
<accession>A0A3A5JRE1</accession>
<evidence type="ECO:0000259" key="4">
    <source>
        <dbReference type="PROSITE" id="PS51208"/>
    </source>
</evidence>
<feature type="region of interest" description="Disordered" evidence="3">
    <location>
        <begin position="1996"/>
        <end position="2015"/>
    </location>
</feature>
<feature type="domain" description="Autotransporter" evidence="4">
    <location>
        <begin position="2058"/>
        <end position="2345"/>
    </location>
</feature>
<evidence type="ECO:0000313" key="6">
    <source>
        <dbReference type="Proteomes" id="UP000276295"/>
    </source>
</evidence>
<dbReference type="InterPro" id="IPR006315">
    <property type="entry name" value="OM_autotransptr_brl_dom"/>
</dbReference>
<dbReference type="Gene3D" id="2.160.20.20">
    <property type="match status" value="1"/>
</dbReference>
<keyword evidence="1" id="KW-0732">Signal</keyword>
<evidence type="ECO:0000256" key="2">
    <source>
        <dbReference type="ARBA" id="ARBA00023026"/>
    </source>
</evidence>
<dbReference type="Pfam" id="PF13018">
    <property type="entry name" value="ESPR"/>
    <property type="match status" value="1"/>
</dbReference>
<evidence type="ECO:0000256" key="3">
    <source>
        <dbReference type="SAM" id="MobiDB-lite"/>
    </source>
</evidence>
<dbReference type="Pfam" id="PF18883">
    <property type="entry name" value="AC_1"/>
    <property type="match status" value="1"/>
</dbReference>
<evidence type="ECO:0000256" key="1">
    <source>
        <dbReference type="ARBA" id="ARBA00022729"/>
    </source>
</evidence>
<dbReference type="NCBIfam" id="TIGR02601">
    <property type="entry name" value="autotrns_rpt"/>
    <property type="match status" value="1"/>
</dbReference>
<keyword evidence="2" id="KW-0843">Virulence</keyword>
<dbReference type="InterPro" id="IPR043990">
    <property type="entry name" value="AC_1"/>
</dbReference>
<keyword evidence="6" id="KW-1185">Reference proteome</keyword>